<comment type="caution">
    <text evidence="2">The sequence shown here is derived from an EMBL/GenBank/DDBJ whole genome shotgun (WGS) entry which is preliminary data.</text>
</comment>
<dbReference type="Proteomes" id="UP000636010">
    <property type="component" value="Unassembled WGS sequence"/>
</dbReference>
<gene>
    <name evidence="2" type="ORF">GCM10011506_18480</name>
</gene>
<organism evidence="2 3">
    <name type="scientific">Marivirga lumbricoides</name>
    <dbReference type="NCBI Taxonomy" id="1046115"/>
    <lineage>
        <taxon>Bacteria</taxon>
        <taxon>Pseudomonadati</taxon>
        <taxon>Bacteroidota</taxon>
        <taxon>Cytophagia</taxon>
        <taxon>Cytophagales</taxon>
        <taxon>Marivirgaceae</taxon>
        <taxon>Marivirga</taxon>
    </lineage>
</organism>
<protein>
    <recommendedName>
        <fullName evidence="4">Lipoprotein</fullName>
    </recommendedName>
</protein>
<proteinExistence type="predicted"/>
<feature type="region of interest" description="Disordered" evidence="1">
    <location>
        <begin position="1"/>
        <end position="85"/>
    </location>
</feature>
<reference evidence="3" key="1">
    <citation type="journal article" date="2019" name="Int. J. Syst. Evol. Microbiol.">
        <title>The Global Catalogue of Microorganisms (GCM) 10K type strain sequencing project: providing services to taxonomists for standard genome sequencing and annotation.</title>
        <authorList>
            <consortium name="The Broad Institute Genomics Platform"/>
            <consortium name="The Broad Institute Genome Sequencing Center for Infectious Disease"/>
            <person name="Wu L."/>
            <person name="Ma J."/>
        </authorList>
    </citation>
    <scope>NUCLEOTIDE SEQUENCE [LARGE SCALE GENOMIC DNA]</scope>
    <source>
        <strain evidence="3">CGMCC 1.10832</strain>
    </source>
</reference>
<keyword evidence="3" id="KW-1185">Reference proteome</keyword>
<accession>A0ABQ1M1P2</accession>
<feature type="compositionally biased region" description="Acidic residues" evidence="1">
    <location>
        <begin position="66"/>
        <end position="77"/>
    </location>
</feature>
<sequence>MIVACDNQATRNEDVNDDLNDQTDTTSYGSERGNEDLNNEGSSQFGAGGTEGDYDNKTGPTSGGVSEDEVDYTENDLPENIRQKFTGEEAGNVMIQSSRSYMRDGKKYYEVILEEKETPAN</sequence>
<name>A0ABQ1M1P2_9BACT</name>
<evidence type="ECO:0000313" key="2">
    <source>
        <dbReference type="EMBL" id="GGC33351.1"/>
    </source>
</evidence>
<evidence type="ECO:0008006" key="4">
    <source>
        <dbReference type="Google" id="ProtNLM"/>
    </source>
</evidence>
<evidence type="ECO:0000313" key="3">
    <source>
        <dbReference type="Proteomes" id="UP000636010"/>
    </source>
</evidence>
<evidence type="ECO:0000256" key="1">
    <source>
        <dbReference type="SAM" id="MobiDB-lite"/>
    </source>
</evidence>
<dbReference type="EMBL" id="BMEC01000005">
    <property type="protein sequence ID" value="GGC33351.1"/>
    <property type="molecule type" value="Genomic_DNA"/>
</dbReference>